<accession>A0A4S8HMX3</accession>
<dbReference type="GO" id="GO:0009279">
    <property type="term" value="C:cell outer membrane"/>
    <property type="evidence" value="ECO:0007669"/>
    <property type="project" value="UniProtKB-SubCell"/>
</dbReference>
<dbReference type="RefSeq" id="WP_136579300.1">
    <property type="nucleotide sequence ID" value="NZ_STFF01000006.1"/>
</dbReference>
<dbReference type="SUPFAM" id="SSF49464">
    <property type="entry name" value="Carboxypeptidase regulatory domain-like"/>
    <property type="match status" value="1"/>
</dbReference>
<protein>
    <submittedName>
        <fullName evidence="6">SusC/RagA family TonB-linked outer membrane protein</fullName>
    </submittedName>
</protein>
<evidence type="ECO:0000313" key="6">
    <source>
        <dbReference type="EMBL" id="THU36061.1"/>
    </source>
</evidence>
<keyword evidence="7" id="KW-1185">Reference proteome</keyword>
<dbReference type="InterPro" id="IPR008969">
    <property type="entry name" value="CarboxyPept-like_regulatory"/>
</dbReference>
<dbReference type="InterPro" id="IPR023996">
    <property type="entry name" value="TonB-dep_OMP_SusC/RagA"/>
</dbReference>
<organism evidence="6 7">
    <name type="scientific">Niastella caeni</name>
    <dbReference type="NCBI Taxonomy" id="2569763"/>
    <lineage>
        <taxon>Bacteria</taxon>
        <taxon>Pseudomonadati</taxon>
        <taxon>Bacteroidota</taxon>
        <taxon>Chitinophagia</taxon>
        <taxon>Chitinophagales</taxon>
        <taxon>Chitinophagaceae</taxon>
        <taxon>Niastella</taxon>
    </lineage>
</organism>
<dbReference type="NCBIfam" id="TIGR04056">
    <property type="entry name" value="OMP_RagA_SusC"/>
    <property type="match status" value="1"/>
</dbReference>
<comment type="subcellular location">
    <subcellularLocation>
        <location evidence="1">Cell outer membrane</location>
    </subcellularLocation>
</comment>
<feature type="chain" id="PRO_5020477679" evidence="4">
    <location>
        <begin position="23"/>
        <end position="1059"/>
    </location>
</feature>
<dbReference type="SUPFAM" id="SSF56935">
    <property type="entry name" value="Porins"/>
    <property type="match status" value="1"/>
</dbReference>
<reference evidence="6 7" key="1">
    <citation type="submission" date="2019-04" db="EMBL/GenBank/DDBJ databases">
        <title>Niastella caeni sp. nov., isolated from activated sludge.</title>
        <authorList>
            <person name="Sheng M."/>
        </authorList>
    </citation>
    <scope>NUCLEOTIDE SEQUENCE [LARGE SCALE GENOMIC DNA]</scope>
    <source>
        <strain evidence="6 7">HX-2-15</strain>
    </source>
</reference>
<dbReference type="InterPro" id="IPR036942">
    <property type="entry name" value="Beta-barrel_TonB_sf"/>
</dbReference>
<keyword evidence="4" id="KW-0732">Signal</keyword>
<dbReference type="OrthoDB" id="830178at2"/>
<evidence type="ECO:0000256" key="1">
    <source>
        <dbReference type="ARBA" id="ARBA00004442"/>
    </source>
</evidence>
<name>A0A4S8HMX3_9BACT</name>
<dbReference type="InterPro" id="IPR037066">
    <property type="entry name" value="Plug_dom_sf"/>
</dbReference>
<dbReference type="Gene3D" id="2.40.170.20">
    <property type="entry name" value="TonB-dependent receptor, beta-barrel domain"/>
    <property type="match status" value="1"/>
</dbReference>
<sequence length="1059" mass="116350">MQLLKKLTVLLLPALAGLHAAAQHQPGQEDSVIVIKKHRPGAVQITGLVTDAVTKKPLSGIRATYKNYSAAISDSTGTFTIEVPSKYVSVILQSEGYQTKEIALQGRNHITAAVYENPYQSYYDAAQLPFNQSMKSRTPYATTSVQTNGTWDRVTETPSSWLQGKIAGLNATRRSGTPNIGATLFLRGTSSLYATNAPLIVVDGVIFDNNDYGGSIIKNHYTDPLSTIDVRDIDNITVLKDGSSIYGTKGANGVILITTARARELGTKIDFATYAGINMAPANLPVMEAADHRMYLAEILKSKGMSDADIQSQPYMNDDPNNPLYYLYHNNTNWQNLIFNKSTTKNIYLKVTGGDNIAKYGLSLGYMGNDAVIKNTDFSRFNMRFNGDLNLGKRMTATTNLSFTFNQQNLRDQGISNKTNPVFLALTKSPLLYFKELSDKGIESPLLADRDTFNVTNPVAITDAALGSNKSYRFLGSVAFNYEITPSLALSSTIAVTSDKVRENFFIPRKGVTPDTLANDIAYSRSGSQVKTLFSLYNDTRLTYSKTFKNVHELSSRVGIRYLSGKTEQDIGLGFNSATDELVSVGYGVNALRRIGGDMGKSHWLSTYFNSDYNYAGKYFVSVNVAMDGSSRFGKNIPGAPGLNGNKYAVLPSVAAAWLVSSENFMKSNFIDLLKVRASYGLSGNDDIGNFTARQYYVSQNLLGMQGLTRGGTGNNQLQWEASTLLNGGIDAAILNERVNFSVDVYQRKTNKMIVYEPAPVASGFTYAITNTGGMTTKGIEASLAARVINNTSFKWDVEMNISKYKSTIDKLPVENIITDFAGASYITQPGSTPNLFYGYKSNGVYVSDADAAAEGLSIKKADGTLVPFQGGDISFTDLNDDKIIDANDRQVIGNPNPDFTGAFTNRFQYKRFELDVLVTFVKGNDLYNYTRNQLEAVSSTNNQTLAVRNRWRTNGQETAIPKATWGDPMGNSRFSDRWIEDGSYMRLRSVSLTYNVPMKPGFFKYATVYITGNNLITLTKYKGYDPEFSATESIFGQGVDNTLEPQFRSILLGARIGL</sequence>
<gene>
    <name evidence="6" type="ORF">FAM09_21995</name>
</gene>
<dbReference type="Proteomes" id="UP000306918">
    <property type="component" value="Unassembled WGS sequence"/>
</dbReference>
<feature type="domain" description="TonB-dependent receptor plug" evidence="5">
    <location>
        <begin position="136"/>
        <end position="254"/>
    </location>
</feature>
<dbReference type="Pfam" id="PF07715">
    <property type="entry name" value="Plug"/>
    <property type="match status" value="1"/>
</dbReference>
<evidence type="ECO:0000259" key="5">
    <source>
        <dbReference type="Pfam" id="PF07715"/>
    </source>
</evidence>
<comment type="caution">
    <text evidence="6">The sequence shown here is derived from an EMBL/GenBank/DDBJ whole genome shotgun (WGS) entry which is preliminary data.</text>
</comment>
<dbReference type="InterPro" id="IPR012910">
    <property type="entry name" value="Plug_dom"/>
</dbReference>
<keyword evidence="3" id="KW-0998">Cell outer membrane</keyword>
<evidence type="ECO:0000256" key="4">
    <source>
        <dbReference type="SAM" id="SignalP"/>
    </source>
</evidence>
<keyword evidence="2" id="KW-0472">Membrane</keyword>
<evidence type="ECO:0000313" key="7">
    <source>
        <dbReference type="Proteomes" id="UP000306918"/>
    </source>
</evidence>
<dbReference type="Gene3D" id="2.170.130.10">
    <property type="entry name" value="TonB-dependent receptor, plug domain"/>
    <property type="match status" value="1"/>
</dbReference>
<evidence type="ECO:0000256" key="2">
    <source>
        <dbReference type="ARBA" id="ARBA00023136"/>
    </source>
</evidence>
<dbReference type="Gene3D" id="2.60.40.1120">
    <property type="entry name" value="Carboxypeptidase-like, regulatory domain"/>
    <property type="match status" value="1"/>
</dbReference>
<evidence type="ECO:0000256" key="3">
    <source>
        <dbReference type="ARBA" id="ARBA00023237"/>
    </source>
</evidence>
<proteinExistence type="predicted"/>
<dbReference type="AlphaFoldDB" id="A0A4S8HMX3"/>
<dbReference type="EMBL" id="STFF01000006">
    <property type="protein sequence ID" value="THU36061.1"/>
    <property type="molecule type" value="Genomic_DNA"/>
</dbReference>
<feature type="signal peptide" evidence="4">
    <location>
        <begin position="1"/>
        <end position="22"/>
    </location>
</feature>